<accession>A0ABD1NDP4</accession>
<organism evidence="4 5">
    <name type="scientific">Flemingia macrophylla</name>
    <dbReference type="NCBI Taxonomy" id="520843"/>
    <lineage>
        <taxon>Eukaryota</taxon>
        <taxon>Viridiplantae</taxon>
        <taxon>Streptophyta</taxon>
        <taxon>Embryophyta</taxon>
        <taxon>Tracheophyta</taxon>
        <taxon>Spermatophyta</taxon>
        <taxon>Magnoliopsida</taxon>
        <taxon>eudicotyledons</taxon>
        <taxon>Gunneridae</taxon>
        <taxon>Pentapetalae</taxon>
        <taxon>rosids</taxon>
        <taxon>fabids</taxon>
        <taxon>Fabales</taxon>
        <taxon>Fabaceae</taxon>
        <taxon>Papilionoideae</taxon>
        <taxon>50 kb inversion clade</taxon>
        <taxon>NPAAA clade</taxon>
        <taxon>indigoferoid/millettioid clade</taxon>
        <taxon>Phaseoleae</taxon>
        <taxon>Flemingia</taxon>
    </lineage>
</organism>
<sequence length="999" mass="107113">MTLEDFFTLTEMKDGLTAPSRVQELVSVMQKEKDCEVKNAADATRQWAAVASTIAATENKDCLDLFIELDGVCFINRWLKDAQNFGVDANDSFVEESITAMLRAVEKLHLDTEKSKSSGIHITVSNLLGHQSARVQDTARTLFDSWKGDGNDDTESHDVELAKDDNVSDKFAREESQPSAANEAGNDNDHASGLIGSEKSLLRSSNNLPIDNVLQSSTSVECDDFKEGSANHVAGVLSSAQEVTPIHEGLPPCTAGETTSVGTCNFPISNQGSFEGQSDDAVQLNGSAKMEKQEQNVNDPSEKLGASYICSVSSKPEPVPVPVPVSIVPEPAAPESENESALEHNVEHNEDDICHKLTTSASISTPASDRSGDDDVRTVTRAAKNDSNCSNGLQDTSVSDSNLGKTEGFDMSVSGTENVTASNEVKDHIYNDDEDKSSGSDSSKPAIHFRIPNTIDKRGSESELDCGMDALEFARQVAQEVNREVCSSSEKISEGGIRQPGSPDSVSKEDELTHVPPKEDSSRQNHDTEACSTEGCASILANTKIEPECRPDLMSLELTEAAQDSAGNSEKRLCGFDLNEVGSDDMDGSVKTMSMPIPVVSASRPAPTPVLPGAPLQFEGTLGWKGSAATSAFRPASPRKNCESERNLSVDTNFDTSKQRKDWLDIDLNVTEGEECTVKKPIAESSGRPSGQSSVELSTKRSSRLEFDLNSISDDVDAHTSDYRMERQLFLGRNGYWSPAPASSSSSVPPSVRNIDLNDRPCLQIDLVDQFTSKSSHIINAFGCKSSEAPVISLLGAKVEVGKKECVAQTVSLTNGKAIEPTIDLTMSRAGGVLGIAPTVPFNNHSSIFGYNGVASASVAPAMSFSSAMYGSGSSIPYMVDSRGSPVVPQVGGSSSSVISPYSQPPIFMNMPGTQLGLNGFGPSRPNLDLNSGFMIEGANRETLPARQFLFPGQSRTVEEHVRTMPQPSSSGVSGKRKEPDSGWEPFPFSYKHSQPPWK</sequence>
<dbReference type="AlphaFoldDB" id="A0ABD1NDP4"/>
<name>A0ABD1NDP4_9FABA</name>
<feature type="compositionally biased region" description="Polar residues" evidence="2">
    <location>
        <begin position="687"/>
        <end position="697"/>
    </location>
</feature>
<gene>
    <name evidence="4" type="ORF">Fmac_000237</name>
</gene>
<evidence type="ECO:0000256" key="1">
    <source>
        <dbReference type="PROSITE-ProRule" id="PRU00649"/>
    </source>
</evidence>
<feature type="region of interest" description="Disordered" evidence="2">
    <location>
        <begin position="959"/>
        <end position="999"/>
    </location>
</feature>
<dbReference type="PANTHER" id="PTHR47292">
    <property type="entry name" value="TRANSCRIPTION ELONGATION FACTOR (TFIIS) FAMILY PROTEIN-RELATED"/>
    <property type="match status" value="1"/>
</dbReference>
<feature type="compositionally biased region" description="Polar residues" evidence="2">
    <location>
        <begin position="385"/>
        <end position="404"/>
    </location>
</feature>
<dbReference type="GO" id="GO:0005634">
    <property type="term" value="C:nucleus"/>
    <property type="evidence" value="ECO:0007669"/>
    <property type="project" value="UniProtKB-SubCell"/>
</dbReference>
<evidence type="ECO:0000256" key="2">
    <source>
        <dbReference type="SAM" id="MobiDB-lite"/>
    </source>
</evidence>
<comment type="caution">
    <text evidence="4">The sequence shown here is derived from an EMBL/GenBank/DDBJ whole genome shotgun (WGS) entry which is preliminary data.</text>
</comment>
<dbReference type="InterPro" id="IPR035441">
    <property type="entry name" value="TFIIS/LEDGF_dom_sf"/>
</dbReference>
<feature type="region of interest" description="Disordered" evidence="2">
    <location>
        <begin position="677"/>
        <end position="699"/>
    </location>
</feature>
<feature type="region of interest" description="Disordered" evidence="2">
    <location>
        <begin position="487"/>
        <end position="530"/>
    </location>
</feature>
<feature type="compositionally biased region" description="Polar residues" evidence="2">
    <location>
        <begin position="413"/>
        <end position="423"/>
    </location>
</feature>
<feature type="region of interest" description="Disordered" evidence="2">
    <location>
        <begin position="163"/>
        <end position="194"/>
    </location>
</feature>
<dbReference type="PROSITE" id="PS51319">
    <property type="entry name" value="TFIIS_N"/>
    <property type="match status" value="1"/>
</dbReference>
<protein>
    <recommendedName>
        <fullName evidence="3">TFIIS N-terminal domain-containing protein</fullName>
    </recommendedName>
</protein>
<dbReference type="Proteomes" id="UP001603857">
    <property type="component" value="Unassembled WGS sequence"/>
</dbReference>
<feature type="compositionally biased region" description="Basic and acidic residues" evidence="2">
    <location>
        <begin position="163"/>
        <end position="176"/>
    </location>
</feature>
<reference evidence="4 5" key="1">
    <citation type="submission" date="2024-08" db="EMBL/GenBank/DDBJ databases">
        <title>Insights into the chromosomal genome structure of Flemingia macrophylla.</title>
        <authorList>
            <person name="Ding Y."/>
            <person name="Zhao Y."/>
            <person name="Bi W."/>
            <person name="Wu M."/>
            <person name="Zhao G."/>
            <person name="Gong Y."/>
            <person name="Li W."/>
            <person name="Zhang P."/>
        </authorList>
    </citation>
    <scope>NUCLEOTIDE SEQUENCE [LARGE SCALE GENOMIC DNA]</scope>
    <source>
        <strain evidence="4">DYQJB</strain>
        <tissue evidence="4">Leaf</tissue>
    </source>
</reference>
<dbReference type="InterPro" id="IPR017923">
    <property type="entry name" value="TFIIS_N"/>
</dbReference>
<dbReference type="Pfam" id="PF08711">
    <property type="entry name" value="Med26"/>
    <property type="match status" value="1"/>
</dbReference>
<evidence type="ECO:0000313" key="4">
    <source>
        <dbReference type="EMBL" id="KAL2346237.1"/>
    </source>
</evidence>
<evidence type="ECO:0000259" key="3">
    <source>
        <dbReference type="PROSITE" id="PS51319"/>
    </source>
</evidence>
<feature type="domain" description="TFIIS N-terminal" evidence="3">
    <location>
        <begin position="73"/>
        <end position="153"/>
    </location>
</feature>
<dbReference type="SUPFAM" id="SSF47676">
    <property type="entry name" value="Conserved domain common to transcription factors TFIIS, elongin A, CRSP70"/>
    <property type="match status" value="1"/>
</dbReference>
<keyword evidence="5" id="KW-1185">Reference proteome</keyword>
<evidence type="ECO:0000313" key="5">
    <source>
        <dbReference type="Proteomes" id="UP001603857"/>
    </source>
</evidence>
<feature type="region of interest" description="Disordered" evidence="2">
    <location>
        <begin position="381"/>
        <end position="461"/>
    </location>
</feature>
<proteinExistence type="predicted"/>
<feature type="compositionally biased region" description="Basic and acidic residues" evidence="2">
    <location>
        <begin position="506"/>
        <end position="529"/>
    </location>
</feature>
<comment type="subcellular location">
    <subcellularLocation>
        <location evidence="1">Nucleus</location>
    </subcellularLocation>
</comment>
<keyword evidence="1" id="KW-0539">Nucleus</keyword>
<dbReference type="PANTHER" id="PTHR47292:SF1">
    <property type="entry name" value="TRANSCRIPTION ELONGATION FACTOR (TFIIS) FAMILY PROTEIN"/>
    <property type="match status" value="1"/>
</dbReference>
<dbReference type="EMBL" id="JBGMDY010000001">
    <property type="protein sequence ID" value="KAL2346237.1"/>
    <property type="molecule type" value="Genomic_DNA"/>
</dbReference>
<dbReference type="Gene3D" id="1.20.930.10">
    <property type="entry name" value="Conserved domain common to transcription factors TFIIS, elongin A, CRSP70"/>
    <property type="match status" value="1"/>
</dbReference>